<keyword evidence="1" id="KW-0547">Nucleotide-binding</keyword>
<keyword evidence="8" id="KW-1185">Reference proteome</keyword>
<dbReference type="PRINTS" id="PR01590">
    <property type="entry name" value="HTHFIS"/>
</dbReference>
<dbReference type="RefSeq" id="WP_012638303.1">
    <property type="nucleotide sequence ID" value="NC_011901.1"/>
</dbReference>
<gene>
    <name evidence="7" type="ordered locus">Tgr7_1739</name>
</gene>
<dbReference type="Proteomes" id="UP000002383">
    <property type="component" value="Chromosome"/>
</dbReference>
<dbReference type="InterPro" id="IPR027417">
    <property type="entry name" value="P-loop_NTPase"/>
</dbReference>
<evidence type="ECO:0000256" key="5">
    <source>
        <dbReference type="ARBA" id="ARBA00023163"/>
    </source>
</evidence>
<keyword evidence="4 7" id="KW-0238">DNA-binding</keyword>
<dbReference type="PROSITE" id="PS00676">
    <property type="entry name" value="SIGMA54_INTERACT_2"/>
    <property type="match status" value="1"/>
</dbReference>
<dbReference type="AlphaFoldDB" id="B8GSB7"/>
<keyword evidence="5" id="KW-0804">Transcription</keyword>
<dbReference type="InterPro" id="IPR025943">
    <property type="entry name" value="Sigma_54_int_dom_ATP-bd_2"/>
</dbReference>
<organism evidence="7 8">
    <name type="scientific">Thioalkalivibrio sulfidiphilus (strain HL-EbGR7)</name>
    <dbReference type="NCBI Taxonomy" id="396588"/>
    <lineage>
        <taxon>Bacteria</taxon>
        <taxon>Pseudomonadati</taxon>
        <taxon>Pseudomonadota</taxon>
        <taxon>Gammaproteobacteria</taxon>
        <taxon>Chromatiales</taxon>
        <taxon>Ectothiorhodospiraceae</taxon>
        <taxon>Thioalkalivibrio</taxon>
    </lineage>
</organism>
<feature type="domain" description="Sigma-54 factor interaction" evidence="6">
    <location>
        <begin position="141"/>
        <end position="370"/>
    </location>
</feature>
<evidence type="ECO:0000313" key="7">
    <source>
        <dbReference type="EMBL" id="ACL72821.1"/>
    </source>
</evidence>
<dbReference type="InterPro" id="IPR002197">
    <property type="entry name" value="HTH_Fis"/>
</dbReference>
<dbReference type="eggNOG" id="COG2204">
    <property type="taxonomic scope" value="Bacteria"/>
</dbReference>
<dbReference type="Pfam" id="PF25601">
    <property type="entry name" value="AAA_lid_14"/>
    <property type="match status" value="1"/>
</dbReference>
<reference evidence="7 8" key="1">
    <citation type="journal article" date="2011" name="Stand. Genomic Sci.">
        <title>Complete genome sequence of 'Thioalkalivibrio sulfidophilus' HL-EbGr7.</title>
        <authorList>
            <person name="Muyzer G."/>
            <person name="Sorokin D.Y."/>
            <person name="Mavromatis K."/>
            <person name="Lapidus A."/>
            <person name="Clum A."/>
            <person name="Ivanova N."/>
            <person name="Pati A."/>
            <person name="d'Haeseleer P."/>
            <person name="Woyke T."/>
            <person name="Kyrpides N.C."/>
        </authorList>
    </citation>
    <scope>NUCLEOTIDE SEQUENCE [LARGE SCALE GENOMIC DNA]</scope>
    <source>
        <strain evidence="7 8">HL-EbGR7</strain>
    </source>
</reference>
<evidence type="ECO:0000256" key="3">
    <source>
        <dbReference type="ARBA" id="ARBA00023015"/>
    </source>
</evidence>
<dbReference type="GO" id="GO:0043565">
    <property type="term" value="F:sequence-specific DNA binding"/>
    <property type="evidence" value="ECO:0007669"/>
    <property type="project" value="InterPro"/>
</dbReference>
<dbReference type="Gene3D" id="1.10.8.60">
    <property type="match status" value="1"/>
</dbReference>
<dbReference type="FunFam" id="3.40.50.300:FF:000006">
    <property type="entry name" value="DNA-binding transcriptional regulator NtrC"/>
    <property type="match status" value="1"/>
</dbReference>
<accession>B8GSB7</accession>
<dbReference type="InterPro" id="IPR025944">
    <property type="entry name" value="Sigma_54_int_dom_CS"/>
</dbReference>
<dbReference type="Gene3D" id="1.10.10.60">
    <property type="entry name" value="Homeodomain-like"/>
    <property type="match status" value="1"/>
</dbReference>
<dbReference type="Gene3D" id="3.40.50.300">
    <property type="entry name" value="P-loop containing nucleotide triphosphate hydrolases"/>
    <property type="match status" value="1"/>
</dbReference>
<protein>
    <submittedName>
        <fullName evidence="7">Transcriptional regulator containing PAS AAA-type ATPase and DNA-binding domains-like protein</fullName>
    </submittedName>
</protein>
<dbReference type="PROSITE" id="PS00675">
    <property type="entry name" value="SIGMA54_INTERACT_1"/>
    <property type="match status" value="1"/>
</dbReference>
<dbReference type="InterPro" id="IPR003593">
    <property type="entry name" value="AAA+_ATPase"/>
</dbReference>
<dbReference type="InterPro" id="IPR058031">
    <property type="entry name" value="AAA_lid_NorR"/>
</dbReference>
<evidence type="ECO:0000256" key="4">
    <source>
        <dbReference type="ARBA" id="ARBA00023125"/>
    </source>
</evidence>
<dbReference type="EMBL" id="CP001339">
    <property type="protein sequence ID" value="ACL72821.1"/>
    <property type="molecule type" value="Genomic_DNA"/>
</dbReference>
<dbReference type="CDD" id="cd00009">
    <property type="entry name" value="AAA"/>
    <property type="match status" value="1"/>
</dbReference>
<dbReference type="OrthoDB" id="9804019at2"/>
<dbReference type="Pfam" id="PF02954">
    <property type="entry name" value="HTH_8"/>
    <property type="match status" value="1"/>
</dbReference>
<dbReference type="InterPro" id="IPR009057">
    <property type="entry name" value="Homeodomain-like_sf"/>
</dbReference>
<evidence type="ECO:0000256" key="1">
    <source>
        <dbReference type="ARBA" id="ARBA00022741"/>
    </source>
</evidence>
<dbReference type="InterPro" id="IPR025662">
    <property type="entry name" value="Sigma_54_int_dom_ATP-bd_1"/>
</dbReference>
<dbReference type="GO" id="GO:0005524">
    <property type="term" value="F:ATP binding"/>
    <property type="evidence" value="ECO:0007669"/>
    <property type="project" value="UniProtKB-KW"/>
</dbReference>
<dbReference type="GO" id="GO:0006355">
    <property type="term" value="P:regulation of DNA-templated transcription"/>
    <property type="evidence" value="ECO:0007669"/>
    <property type="project" value="InterPro"/>
</dbReference>
<dbReference type="PROSITE" id="PS50045">
    <property type="entry name" value="SIGMA54_INTERACT_4"/>
    <property type="match status" value="1"/>
</dbReference>
<evidence type="ECO:0000313" key="8">
    <source>
        <dbReference type="Proteomes" id="UP000002383"/>
    </source>
</evidence>
<dbReference type="STRING" id="396588.Tgr7_1739"/>
<dbReference type="SMART" id="SM00382">
    <property type="entry name" value="AAA"/>
    <property type="match status" value="1"/>
</dbReference>
<keyword evidence="2" id="KW-0067">ATP-binding</keyword>
<evidence type="ECO:0000256" key="2">
    <source>
        <dbReference type="ARBA" id="ARBA00022840"/>
    </source>
</evidence>
<dbReference type="Pfam" id="PF00158">
    <property type="entry name" value="Sigma54_activat"/>
    <property type="match status" value="1"/>
</dbReference>
<keyword evidence="3" id="KW-0805">Transcription regulation</keyword>
<dbReference type="InterPro" id="IPR002078">
    <property type="entry name" value="Sigma_54_int"/>
</dbReference>
<dbReference type="SUPFAM" id="SSF46689">
    <property type="entry name" value="Homeodomain-like"/>
    <property type="match status" value="1"/>
</dbReference>
<dbReference type="SUPFAM" id="SSF52540">
    <property type="entry name" value="P-loop containing nucleoside triphosphate hydrolases"/>
    <property type="match status" value="1"/>
</dbReference>
<proteinExistence type="predicted"/>
<dbReference type="PROSITE" id="PS00688">
    <property type="entry name" value="SIGMA54_INTERACT_3"/>
    <property type="match status" value="1"/>
</dbReference>
<sequence>MDIRSLLPMMEAVVAFIDEGVVIAERSGEVIYQNPASFELLGIEGGVPLDHLKNIPGISFNKEMLRAAIEAGEVDAAGRPSGNFLSFEILRERNGGFTSLRFHSGLVDLPSAKTTLRLVLISDITERRRKEVSGSIQDGGMVTNDSRMRDVVTRIQQVAPTTASLLILGESGTGKTRLARMVHALSERAREPFVEVNCAAIPESLIESELFGHVKGAFTGALHDRAGRFQSAHKGTLFLDEVTEIPLNIQAKLLRALQDQEFEMVGSDKTIKVNVRVIAASNRNPKDLLESGSLRADLYYRLAVIPLEVPPLRERTGDIPHLIEHYRQVLENRGYASDFRISQKAMGALLDYPWPGNVRELENAIEHGVICAEDGVIQVDSLPSDIQRHYAHATGQNAGANATLPADVESDVVDISSEKDRILEALDEAGGNRALAASLLEIDRTTLWRRMVKYGITN</sequence>
<name>B8GSB7_THISH</name>
<dbReference type="PANTHER" id="PTHR32071">
    <property type="entry name" value="TRANSCRIPTIONAL REGULATORY PROTEIN"/>
    <property type="match status" value="1"/>
</dbReference>
<dbReference type="HOGENOM" id="CLU_000445_8_1_6"/>
<evidence type="ECO:0000259" key="6">
    <source>
        <dbReference type="PROSITE" id="PS50045"/>
    </source>
</evidence>
<dbReference type="KEGG" id="tgr:Tgr7_1739"/>